<reference evidence="1" key="1">
    <citation type="submission" date="2021-01" db="EMBL/GenBank/DDBJ databases">
        <authorList>
            <consortium name="Genoscope - CEA"/>
            <person name="William W."/>
        </authorList>
    </citation>
    <scope>NUCLEOTIDE SEQUENCE</scope>
</reference>
<organism evidence="1">
    <name type="scientific">Brassica napus</name>
    <name type="common">Rape</name>
    <dbReference type="NCBI Taxonomy" id="3708"/>
    <lineage>
        <taxon>Eukaryota</taxon>
        <taxon>Viridiplantae</taxon>
        <taxon>Streptophyta</taxon>
        <taxon>Embryophyta</taxon>
        <taxon>Tracheophyta</taxon>
        <taxon>Spermatophyta</taxon>
        <taxon>Magnoliopsida</taxon>
        <taxon>eudicotyledons</taxon>
        <taxon>Gunneridae</taxon>
        <taxon>Pentapetalae</taxon>
        <taxon>rosids</taxon>
        <taxon>malvids</taxon>
        <taxon>Brassicales</taxon>
        <taxon>Brassicaceae</taxon>
        <taxon>Brassiceae</taxon>
        <taxon>Brassica</taxon>
    </lineage>
</organism>
<dbReference type="Proteomes" id="UP001295469">
    <property type="component" value="Chromosome C02"/>
</dbReference>
<evidence type="ECO:0000313" key="1">
    <source>
        <dbReference type="EMBL" id="CAF1917544.1"/>
    </source>
</evidence>
<protein>
    <submittedName>
        <fullName evidence="1">(rape) hypothetical protein</fullName>
    </submittedName>
</protein>
<dbReference type="EMBL" id="HG994366">
    <property type="protein sequence ID" value="CAF1917544.1"/>
    <property type="molecule type" value="Genomic_DNA"/>
</dbReference>
<name>A0A816KH42_BRANA</name>
<accession>A0A816KH42</accession>
<dbReference type="AlphaFoldDB" id="A0A816KH42"/>
<proteinExistence type="predicted"/>
<gene>
    <name evidence="1" type="ORF">DARMORV10_C02P41710.1</name>
</gene>
<sequence length="66" mass="7477">MEQGFNLTSDKPFSYVKVKLYLYNNTKTLLYQLSIDFSVLSPCCVFVNKCLLCLSITETEPSSLGK</sequence>